<protein>
    <submittedName>
        <fullName evidence="1">Uncharacterized protein</fullName>
    </submittedName>
</protein>
<dbReference type="Proteomes" id="UP001362999">
    <property type="component" value="Unassembled WGS sequence"/>
</dbReference>
<reference evidence="1 2" key="1">
    <citation type="journal article" date="2024" name="J Genomics">
        <title>Draft genome sequencing and assembly of Favolaschia claudopus CIRM-BRFM 2984 isolated from oak limbs.</title>
        <authorList>
            <person name="Navarro D."/>
            <person name="Drula E."/>
            <person name="Chaduli D."/>
            <person name="Cazenave R."/>
            <person name="Ahrendt S."/>
            <person name="Wang J."/>
            <person name="Lipzen A."/>
            <person name="Daum C."/>
            <person name="Barry K."/>
            <person name="Grigoriev I.V."/>
            <person name="Favel A."/>
            <person name="Rosso M.N."/>
            <person name="Martin F."/>
        </authorList>
    </citation>
    <scope>NUCLEOTIDE SEQUENCE [LARGE SCALE GENOMIC DNA]</scope>
    <source>
        <strain evidence="1 2">CIRM-BRFM 2984</strain>
    </source>
</reference>
<dbReference type="EMBL" id="JAWWNJ010000141">
    <property type="protein sequence ID" value="KAK6984124.1"/>
    <property type="molecule type" value="Genomic_DNA"/>
</dbReference>
<evidence type="ECO:0000313" key="2">
    <source>
        <dbReference type="Proteomes" id="UP001362999"/>
    </source>
</evidence>
<gene>
    <name evidence="1" type="ORF">R3P38DRAFT_2806893</name>
</gene>
<proteinExistence type="predicted"/>
<comment type="caution">
    <text evidence="1">The sequence shown here is derived from an EMBL/GenBank/DDBJ whole genome shotgun (WGS) entry which is preliminary data.</text>
</comment>
<evidence type="ECO:0000313" key="1">
    <source>
        <dbReference type="EMBL" id="KAK6984124.1"/>
    </source>
</evidence>
<keyword evidence="2" id="KW-1185">Reference proteome</keyword>
<dbReference type="AlphaFoldDB" id="A0AAV9ZJB2"/>
<organism evidence="1 2">
    <name type="scientific">Favolaschia claudopus</name>
    <dbReference type="NCBI Taxonomy" id="2862362"/>
    <lineage>
        <taxon>Eukaryota</taxon>
        <taxon>Fungi</taxon>
        <taxon>Dikarya</taxon>
        <taxon>Basidiomycota</taxon>
        <taxon>Agaricomycotina</taxon>
        <taxon>Agaricomycetes</taxon>
        <taxon>Agaricomycetidae</taxon>
        <taxon>Agaricales</taxon>
        <taxon>Marasmiineae</taxon>
        <taxon>Mycenaceae</taxon>
        <taxon>Favolaschia</taxon>
    </lineage>
</organism>
<sequence>MNSESAEHFISQTNEEKIQAYFEKLDGNCAVGITPAQGIFTKIAEHYEHFETISFWLLGSRQRALISKIKQNEVMGLAIYFVEYTDTFVGNVLQMNRSIARA</sequence>
<name>A0AAV9ZJB2_9AGAR</name>
<accession>A0AAV9ZJB2</accession>